<evidence type="ECO:0000256" key="1">
    <source>
        <dbReference type="SAM" id="SignalP"/>
    </source>
</evidence>
<dbReference type="InterPro" id="IPR032675">
    <property type="entry name" value="LRR_dom_sf"/>
</dbReference>
<dbReference type="EMBL" id="JADBJN010000001">
    <property type="protein sequence ID" value="KAG5679609.1"/>
    <property type="molecule type" value="Genomic_DNA"/>
</dbReference>
<keyword evidence="1" id="KW-0732">Signal</keyword>
<organism evidence="2 3">
    <name type="scientific">Polypedilum vanderplanki</name>
    <name type="common">Sleeping chironomid midge</name>
    <dbReference type="NCBI Taxonomy" id="319348"/>
    <lineage>
        <taxon>Eukaryota</taxon>
        <taxon>Metazoa</taxon>
        <taxon>Ecdysozoa</taxon>
        <taxon>Arthropoda</taxon>
        <taxon>Hexapoda</taxon>
        <taxon>Insecta</taxon>
        <taxon>Pterygota</taxon>
        <taxon>Neoptera</taxon>
        <taxon>Endopterygota</taxon>
        <taxon>Diptera</taxon>
        <taxon>Nematocera</taxon>
        <taxon>Chironomoidea</taxon>
        <taxon>Chironomidae</taxon>
        <taxon>Chironominae</taxon>
        <taxon>Polypedilum</taxon>
        <taxon>Polypedilum</taxon>
    </lineage>
</organism>
<feature type="signal peptide" evidence="1">
    <location>
        <begin position="1"/>
        <end position="19"/>
    </location>
</feature>
<dbReference type="Gene3D" id="3.80.10.10">
    <property type="entry name" value="Ribonuclease Inhibitor"/>
    <property type="match status" value="1"/>
</dbReference>
<accession>A0A9J6CBT7</accession>
<dbReference type="SUPFAM" id="SSF52058">
    <property type="entry name" value="L domain-like"/>
    <property type="match status" value="1"/>
</dbReference>
<name>A0A9J6CBT7_POLVA</name>
<evidence type="ECO:0000313" key="3">
    <source>
        <dbReference type="Proteomes" id="UP001107558"/>
    </source>
</evidence>
<dbReference type="InterPro" id="IPR001611">
    <property type="entry name" value="Leu-rich_rpt"/>
</dbReference>
<dbReference type="AlphaFoldDB" id="A0A9J6CBT7"/>
<comment type="caution">
    <text evidence="2">The sequence shown here is derived from an EMBL/GenBank/DDBJ whole genome shotgun (WGS) entry which is preliminary data.</text>
</comment>
<keyword evidence="3" id="KW-1185">Reference proteome</keyword>
<sequence length="204" mass="24362">MKLFSLAILIYCFSTFTVGNSVTIECKYQMQRWWGTNSEYQCYIEGRELFGEDRVFIEKAEGDHEDGKTNDDVKYLDIYNTNLKYFPRNLENIFKNLELIFIWDSKLIELTSEDLRPFTKLKYFKIEGNPIEIISEDLFIHNPNIEILDIYYNKISHIDRKALSHLNKMRYFRFDGNVCKLNRKQAETKSEVLEMIKEIEEGQC</sequence>
<dbReference type="OrthoDB" id="4691307at2759"/>
<feature type="chain" id="PRO_5039934722" evidence="1">
    <location>
        <begin position="20"/>
        <end position="204"/>
    </location>
</feature>
<protein>
    <submittedName>
        <fullName evidence="2">Uncharacterized protein</fullName>
    </submittedName>
</protein>
<dbReference type="Pfam" id="PF13855">
    <property type="entry name" value="LRR_8"/>
    <property type="match status" value="1"/>
</dbReference>
<proteinExistence type="predicted"/>
<dbReference type="Proteomes" id="UP001107558">
    <property type="component" value="Chromosome 1"/>
</dbReference>
<evidence type="ECO:0000313" key="2">
    <source>
        <dbReference type="EMBL" id="KAG5679609.1"/>
    </source>
</evidence>
<reference evidence="2" key="1">
    <citation type="submission" date="2021-03" db="EMBL/GenBank/DDBJ databases">
        <title>Chromosome level genome of the anhydrobiotic midge Polypedilum vanderplanki.</title>
        <authorList>
            <person name="Yoshida Y."/>
            <person name="Kikawada T."/>
            <person name="Gusev O."/>
        </authorList>
    </citation>
    <scope>NUCLEOTIDE SEQUENCE</scope>
    <source>
        <strain evidence="2">NIAS01</strain>
        <tissue evidence="2">Whole body or cell culture</tissue>
    </source>
</reference>
<gene>
    <name evidence="2" type="ORF">PVAND_009169</name>
</gene>